<dbReference type="GO" id="GO:0004518">
    <property type="term" value="F:nuclease activity"/>
    <property type="evidence" value="ECO:0007669"/>
    <property type="project" value="UniProtKB-KW"/>
</dbReference>
<evidence type="ECO:0000256" key="3">
    <source>
        <dbReference type="ARBA" id="ARBA00022801"/>
    </source>
</evidence>
<sequence length="139" mass="15180">MVTDYYLDSSVALRILFHHSPAAAQWFDESTSSDEHVVQSSRLLRTEITRALRRVGVALALRDEVLDHLALLPLNHAVLQEAEAIGPHIKTLDAIHLASALRSGLDGLVVVTHDDAMTRVAGELGLAVHDPVTDDPRSH</sequence>
<dbReference type="GO" id="GO:0046872">
    <property type="term" value="F:metal ion binding"/>
    <property type="evidence" value="ECO:0007669"/>
    <property type="project" value="UniProtKB-KW"/>
</dbReference>
<dbReference type="InterPro" id="IPR029060">
    <property type="entry name" value="PIN-like_dom_sf"/>
</dbReference>
<dbReference type="InterPro" id="IPR002716">
    <property type="entry name" value="PIN_dom"/>
</dbReference>
<dbReference type="CDD" id="cd09874">
    <property type="entry name" value="PIN_MT3492-like"/>
    <property type="match status" value="1"/>
</dbReference>
<protein>
    <recommendedName>
        <fullName evidence="5">PIN domain-containing protein</fullName>
    </recommendedName>
</protein>
<evidence type="ECO:0000313" key="7">
    <source>
        <dbReference type="Proteomes" id="UP000019754"/>
    </source>
</evidence>
<organism evidence="6 7">
    <name type="scientific">Brachybacterium muris UCD-AY4</name>
    <dbReference type="NCBI Taxonomy" id="1249481"/>
    <lineage>
        <taxon>Bacteria</taxon>
        <taxon>Bacillati</taxon>
        <taxon>Actinomycetota</taxon>
        <taxon>Actinomycetes</taxon>
        <taxon>Micrococcales</taxon>
        <taxon>Dermabacteraceae</taxon>
        <taxon>Brachybacterium</taxon>
    </lineage>
</organism>
<dbReference type="Pfam" id="PF01850">
    <property type="entry name" value="PIN"/>
    <property type="match status" value="1"/>
</dbReference>
<keyword evidence="7" id="KW-1185">Reference proteome</keyword>
<evidence type="ECO:0000256" key="2">
    <source>
        <dbReference type="ARBA" id="ARBA00022723"/>
    </source>
</evidence>
<dbReference type="SUPFAM" id="SSF88723">
    <property type="entry name" value="PIN domain-like"/>
    <property type="match status" value="1"/>
</dbReference>
<keyword evidence="4" id="KW-0460">Magnesium</keyword>
<keyword evidence="3" id="KW-0378">Hydrolase</keyword>
<dbReference type="AlphaFoldDB" id="A0A022KT67"/>
<dbReference type="EMBL" id="AORC01000011">
    <property type="protein sequence ID" value="EYT48994.1"/>
    <property type="molecule type" value="Genomic_DNA"/>
</dbReference>
<evidence type="ECO:0000256" key="4">
    <source>
        <dbReference type="ARBA" id="ARBA00022842"/>
    </source>
</evidence>
<dbReference type="STRING" id="1249481.D641_0110200"/>
<reference evidence="6 7" key="1">
    <citation type="journal article" date="2013" name="Genome Announc.">
        <title>Draft genome sequence of an Actinobacterium, Brachybacterium muris strain UCD-AY4.</title>
        <authorList>
            <person name="Lo J.R."/>
            <person name="Lang J.M."/>
            <person name="Darling A.E."/>
            <person name="Eisen J.A."/>
            <person name="Coil D.A."/>
        </authorList>
    </citation>
    <scope>NUCLEOTIDE SEQUENCE [LARGE SCALE GENOMIC DNA]</scope>
    <source>
        <strain evidence="6 7">UCD-AY4</strain>
    </source>
</reference>
<comment type="caution">
    <text evidence="6">The sequence shown here is derived from an EMBL/GenBank/DDBJ whole genome shotgun (WGS) entry which is preliminary data.</text>
</comment>
<evidence type="ECO:0000256" key="1">
    <source>
        <dbReference type="ARBA" id="ARBA00022722"/>
    </source>
</evidence>
<dbReference type="OrthoDB" id="1525146at2"/>
<proteinExistence type="predicted"/>
<keyword evidence="1" id="KW-0540">Nuclease</keyword>
<dbReference type="Gene3D" id="3.40.50.1010">
    <property type="entry name" value="5'-nuclease"/>
    <property type="match status" value="1"/>
</dbReference>
<name>A0A022KT67_9MICO</name>
<dbReference type="HOGENOM" id="CLU_119496_0_2_11"/>
<dbReference type="GO" id="GO:0016787">
    <property type="term" value="F:hydrolase activity"/>
    <property type="evidence" value="ECO:0007669"/>
    <property type="project" value="UniProtKB-KW"/>
</dbReference>
<keyword evidence="2" id="KW-0479">Metal-binding</keyword>
<evidence type="ECO:0000313" key="6">
    <source>
        <dbReference type="EMBL" id="EYT48994.1"/>
    </source>
</evidence>
<feature type="domain" description="PIN" evidence="5">
    <location>
        <begin position="5"/>
        <end position="122"/>
    </location>
</feature>
<evidence type="ECO:0000259" key="5">
    <source>
        <dbReference type="Pfam" id="PF01850"/>
    </source>
</evidence>
<dbReference type="Proteomes" id="UP000019754">
    <property type="component" value="Unassembled WGS sequence"/>
</dbReference>
<gene>
    <name evidence="6" type="ORF">D641_0110200</name>
</gene>
<accession>A0A022KT67</accession>